<dbReference type="SUPFAM" id="SSF53756">
    <property type="entry name" value="UDP-Glycosyltransferase/glycogen phosphorylase"/>
    <property type="match status" value="1"/>
</dbReference>
<keyword evidence="3" id="KW-0808">Transferase</keyword>
<dbReference type="PANTHER" id="PTHR45947:SF3">
    <property type="entry name" value="SULFOQUINOVOSYL TRANSFERASE SQD2"/>
    <property type="match status" value="1"/>
</dbReference>
<dbReference type="EMBL" id="QEKQ01000008">
    <property type="protein sequence ID" value="PVY70819.1"/>
    <property type="molecule type" value="Genomic_DNA"/>
</dbReference>
<name>A0A2U1CUT6_9GAMM</name>
<dbReference type="AlphaFoldDB" id="A0A2U1CUT6"/>
<evidence type="ECO:0000313" key="4">
    <source>
        <dbReference type="Proteomes" id="UP000245887"/>
    </source>
</evidence>
<organism evidence="3 4">
    <name type="scientific">Tamilnaduibacter salinus</name>
    <dbReference type="NCBI Taxonomy" id="1484056"/>
    <lineage>
        <taxon>Bacteria</taxon>
        <taxon>Pseudomonadati</taxon>
        <taxon>Pseudomonadota</taxon>
        <taxon>Gammaproteobacteria</taxon>
        <taxon>Pseudomonadales</taxon>
        <taxon>Marinobacteraceae</taxon>
        <taxon>Tamilnaduibacter</taxon>
    </lineage>
</organism>
<protein>
    <submittedName>
        <fullName evidence="3">Glycosyltransferase involved in cell wall biosynthesis</fullName>
    </submittedName>
</protein>
<dbReference type="PANTHER" id="PTHR45947">
    <property type="entry name" value="SULFOQUINOVOSYL TRANSFERASE SQD2"/>
    <property type="match status" value="1"/>
</dbReference>
<feature type="domain" description="Glycosyl transferase family 1" evidence="1">
    <location>
        <begin position="207"/>
        <end position="359"/>
    </location>
</feature>
<dbReference type="Pfam" id="PF00534">
    <property type="entry name" value="Glycos_transf_1"/>
    <property type="match status" value="1"/>
</dbReference>
<dbReference type="InterPro" id="IPR001296">
    <property type="entry name" value="Glyco_trans_1"/>
</dbReference>
<dbReference type="CDD" id="cd03801">
    <property type="entry name" value="GT4_PimA-like"/>
    <property type="match status" value="1"/>
</dbReference>
<gene>
    <name evidence="3" type="ORF">C8D92_108176</name>
</gene>
<dbReference type="Proteomes" id="UP000245887">
    <property type="component" value="Unassembled WGS sequence"/>
</dbReference>
<reference evidence="3 4" key="1">
    <citation type="submission" date="2018-04" db="EMBL/GenBank/DDBJ databases">
        <title>Genomic Encyclopedia of Type Strains, Phase IV (KMG-IV): sequencing the most valuable type-strain genomes for metagenomic binning, comparative biology and taxonomic classification.</title>
        <authorList>
            <person name="Goeker M."/>
        </authorList>
    </citation>
    <scope>NUCLEOTIDE SEQUENCE [LARGE SCALE GENOMIC DNA]</scope>
    <source>
        <strain evidence="3 4">DSM 28688</strain>
    </source>
</reference>
<comment type="caution">
    <text evidence="3">The sequence shown here is derived from an EMBL/GenBank/DDBJ whole genome shotgun (WGS) entry which is preliminary data.</text>
</comment>
<dbReference type="GO" id="GO:0016757">
    <property type="term" value="F:glycosyltransferase activity"/>
    <property type="evidence" value="ECO:0007669"/>
    <property type="project" value="InterPro"/>
</dbReference>
<evidence type="ECO:0000313" key="3">
    <source>
        <dbReference type="EMBL" id="PVY70819.1"/>
    </source>
</evidence>
<evidence type="ECO:0000259" key="2">
    <source>
        <dbReference type="Pfam" id="PF13579"/>
    </source>
</evidence>
<dbReference type="Gene3D" id="3.40.50.2000">
    <property type="entry name" value="Glycogen Phosphorylase B"/>
    <property type="match status" value="2"/>
</dbReference>
<dbReference type="OrthoDB" id="9768937at2"/>
<dbReference type="Pfam" id="PF13579">
    <property type="entry name" value="Glyco_trans_4_4"/>
    <property type="match status" value="1"/>
</dbReference>
<feature type="domain" description="Glycosyltransferase subfamily 4-like N-terminal" evidence="2">
    <location>
        <begin position="21"/>
        <end position="192"/>
    </location>
</feature>
<proteinExistence type="predicted"/>
<evidence type="ECO:0000259" key="1">
    <source>
        <dbReference type="Pfam" id="PF00534"/>
    </source>
</evidence>
<dbReference type="InterPro" id="IPR050194">
    <property type="entry name" value="Glycosyltransferase_grp1"/>
</dbReference>
<dbReference type="RefSeq" id="WP_116919600.1">
    <property type="nucleotide sequence ID" value="NZ_QEKQ01000008.1"/>
</dbReference>
<sequence length="388" mass="43534">MINHNKMPRVLFFSAYLPSKGGTIRRLQHWARMLKDSCHITILYGAPDNSITNDVVRRELGIEQNITLISISAPPYLRGGLVRLKAAKKAWDEFGSGDHDIVIPMRGDSETITAGIIKLRDRLKRKRPGFVSCCAGENMPPIAYKGRMKGRLYRLLIRWAYCTSEMIIAITPSLKRYLHQQGISENRIQVIPISVRYDPDHSEVLHQRPFVFGIVSRLTASKGISLAIHAFNNMKFKGDAQFRIYGSGPEEALARQLVKDLSLTNVITFHGYEKPEVAFGSIDCGILASESEGLPRSILEAGSLGVPYIATNVGGVPDLIVHHENGWLFECGNKSELTYLMEYVLRNKESVRLAGNNMREIVKYEYSGEIEKNRLLGVINNISYNGSL</sequence>
<dbReference type="InterPro" id="IPR028098">
    <property type="entry name" value="Glyco_trans_4-like_N"/>
</dbReference>
<accession>A0A2U1CUT6</accession>